<keyword evidence="3" id="KW-1185">Reference proteome</keyword>
<feature type="domain" description="F-box" evidence="1">
    <location>
        <begin position="2"/>
        <end position="54"/>
    </location>
</feature>
<dbReference type="PANTHER" id="PTHR21503:SF8">
    <property type="entry name" value="F-BOX ASSOCIATED DOMAIN-CONTAINING PROTEIN-RELATED"/>
    <property type="match status" value="1"/>
</dbReference>
<dbReference type="Pfam" id="PF07735">
    <property type="entry name" value="FBA_2"/>
    <property type="match status" value="1"/>
</dbReference>
<comment type="caution">
    <text evidence="2">The sequence shown here is derived from an EMBL/GenBank/DDBJ whole genome shotgun (WGS) entry which is preliminary data.</text>
</comment>
<proteinExistence type="predicted"/>
<protein>
    <recommendedName>
        <fullName evidence="1">F-box domain-containing protein</fullName>
    </recommendedName>
</protein>
<gene>
    <name evidence="2" type="primary">Cnig_chr_IV.g16046</name>
    <name evidence="2" type="ORF">B9Z55_016046</name>
</gene>
<dbReference type="InterPro" id="IPR001810">
    <property type="entry name" value="F-box_dom"/>
</dbReference>
<evidence type="ECO:0000313" key="3">
    <source>
        <dbReference type="Proteomes" id="UP000230233"/>
    </source>
</evidence>
<evidence type="ECO:0000259" key="1">
    <source>
        <dbReference type="PROSITE" id="PS50181"/>
    </source>
</evidence>
<organism evidence="2 3">
    <name type="scientific">Caenorhabditis nigoni</name>
    <dbReference type="NCBI Taxonomy" id="1611254"/>
    <lineage>
        <taxon>Eukaryota</taxon>
        <taxon>Metazoa</taxon>
        <taxon>Ecdysozoa</taxon>
        <taxon>Nematoda</taxon>
        <taxon>Chromadorea</taxon>
        <taxon>Rhabditida</taxon>
        <taxon>Rhabditina</taxon>
        <taxon>Rhabditomorpha</taxon>
        <taxon>Rhabditoidea</taxon>
        <taxon>Rhabditidae</taxon>
        <taxon>Peloderinae</taxon>
        <taxon>Caenorhabditis</taxon>
    </lineage>
</organism>
<dbReference type="PANTHER" id="PTHR21503">
    <property type="entry name" value="F-BOX-CONTAINING HYPOTHETICAL PROTEIN C.ELEGANS"/>
    <property type="match status" value="1"/>
</dbReference>
<reference evidence="3" key="1">
    <citation type="submission" date="2017-10" db="EMBL/GenBank/DDBJ databases">
        <title>Rapid genome shrinkage in a self-fertile nematode reveals novel sperm competition proteins.</title>
        <authorList>
            <person name="Yin D."/>
            <person name="Schwarz E.M."/>
            <person name="Thomas C.G."/>
            <person name="Felde R.L."/>
            <person name="Korf I.F."/>
            <person name="Cutter A.D."/>
            <person name="Schartner C.M."/>
            <person name="Ralston E.J."/>
            <person name="Meyer B.J."/>
            <person name="Haag E.S."/>
        </authorList>
    </citation>
    <scope>NUCLEOTIDE SEQUENCE [LARGE SCALE GENOMIC DNA]</scope>
    <source>
        <strain evidence="3">JU1422</strain>
    </source>
</reference>
<dbReference type="InterPro" id="IPR012885">
    <property type="entry name" value="F-box_Sdz-33"/>
</dbReference>
<accession>A0A2G5UCY1</accession>
<evidence type="ECO:0000313" key="2">
    <source>
        <dbReference type="EMBL" id="PIC37407.1"/>
    </source>
</evidence>
<dbReference type="PROSITE" id="PS50181">
    <property type="entry name" value="FBOX"/>
    <property type="match status" value="1"/>
</dbReference>
<dbReference type="EMBL" id="PDUG01000004">
    <property type="protein sequence ID" value="PIC37407.1"/>
    <property type="molecule type" value="Genomic_DNA"/>
</dbReference>
<dbReference type="AlphaFoldDB" id="A0A2G5UCY1"/>
<dbReference type="Proteomes" id="UP000230233">
    <property type="component" value="Chromosome IV"/>
</dbReference>
<sequence>MPFPILRTPFVVLSEIISFLEPNEIVTASFCSEDVKRLLTRHYEQRKPLEWRLFLIENEDCGHWIRIETSKDKSIDVISAEHISKLEDPTISLAPYEYIPEFGTEYPYLYFEDRVIGSQMILEYVTYLFNLELYGLEIDRYGTWVLDWINALQEKIMISFEFNEAAHFGDNSYGDEELDYGLRNAPAADNYIIKEFVSDNFRFDGKLGPANDLLIYVYGHWVTLDNLMNFDFIKIVINESRLSVSDIYSFIRHWRAGGSHRLMFLNLEFKNQQTFENFENEFEVVGRDIVGEYRLGDGESWHFDHGYSIQRSDGVKAVIDFSEEHFVMMVCIGENLYDRDNYFKENSDQQFLLHQIV</sequence>
<name>A0A2G5UCY1_9PELO</name>